<dbReference type="Gene3D" id="1.10.1220.10">
    <property type="entry name" value="Met repressor-like"/>
    <property type="match status" value="1"/>
</dbReference>
<evidence type="ECO:0000313" key="2">
    <source>
        <dbReference type="EMBL" id="VTQ97807.1"/>
    </source>
</evidence>
<accession>A0AAX3I644</accession>
<dbReference type="InterPro" id="IPR005569">
    <property type="entry name" value="Arc_DNA-bd_dom"/>
</dbReference>
<dbReference type="AlphaFoldDB" id="A0AAX3I644"/>
<evidence type="ECO:0000259" key="1">
    <source>
        <dbReference type="Pfam" id="PF03869"/>
    </source>
</evidence>
<dbReference type="InterPro" id="IPR013321">
    <property type="entry name" value="Arc_rbn_hlx_hlx"/>
</dbReference>
<reference evidence="2 3" key="1">
    <citation type="submission" date="2019-05" db="EMBL/GenBank/DDBJ databases">
        <authorList>
            <consortium name="Pathogen Informatics"/>
        </authorList>
    </citation>
    <scope>NUCLEOTIDE SEQUENCE [LARGE SCALE GENOMIC DNA]</scope>
    <source>
        <strain evidence="2 3">NCTC10696</strain>
    </source>
</reference>
<organism evidence="2 3">
    <name type="scientific">Pseudomonas synxantha</name>
    <dbReference type="NCBI Taxonomy" id="47883"/>
    <lineage>
        <taxon>Bacteria</taxon>
        <taxon>Pseudomonadati</taxon>
        <taxon>Pseudomonadota</taxon>
        <taxon>Gammaproteobacteria</taxon>
        <taxon>Pseudomonadales</taxon>
        <taxon>Pseudomonadaceae</taxon>
        <taxon>Pseudomonas</taxon>
    </lineage>
</organism>
<evidence type="ECO:0000313" key="3">
    <source>
        <dbReference type="Proteomes" id="UP000306562"/>
    </source>
</evidence>
<dbReference type="InterPro" id="IPR010985">
    <property type="entry name" value="Ribbon_hlx_hlx"/>
</dbReference>
<protein>
    <submittedName>
        <fullName evidence="2">Arc domain-containing protein</fullName>
    </submittedName>
</protein>
<dbReference type="GO" id="GO:0006355">
    <property type="term" value="P:regulation of DNA-templated transcription"/>
    <property type="evidence" value="ECO:0007669"/>
    <property type="project" value="InterPro"/>
</dbReference>
<dbReference type="SUPFAM" id="SSF47598">
    <property type="entry name" value="Ribbon-helix-helix"/>
    <property type="match status" value="1"/>
</dbReference>
<feature type="domain" description="Arc-like DNA binding" evidence="1">
    <location>
        <begin position="2"/>
        <end position="39"/>
    </location>
</feature>
<dbReference type="RefSeq" id="WP_057024413.1">
    <property type="nucleotide sequence ID" value="NZ_CBCSGQ010000008.1"/>
</dbReference>
<dbReference type="Proteomes" id="UP000306562">
    <property type="component" value="Chromosome"/>
</dbReference>
<dbReference type="EMBL" id="LR590482">
    <property type="protein sequence ID" value="VTQ97807.1"/>
    <property type="molecule type" value="Genomic_DNA"/>
</dbReference>
<sequence length="51" mass="6020">MSRKDPQFNLRLPEEVKEWVEQSAKENCRSQTAEIVFWLTAAKKRQEQAIA</sequence>
<name>A0AAX3I644_9PSED</name>
<gene>
    <name evidence="2" type="ORF">NCTC10696_02185</name>
</gene>
<proteinExistence type="predicted"/>
<dbReference type="Pfam" id="PF03869">
    <property type="entry name" value="Arc"/>
    <property type="match status" value="1"/>
</dbReference>
<dbReference type="GO" id="GO:0003677">
    <property type="term" value="F:DNA binding"/>
    <property type="evidence" value="ECO:0007669"/>
    <property type="project" value="InterPro"/>
</dbReference>